<keyword evidence="2" id="KW-1185">Reference proteome</keyword>
<gene>
    <name evidence="1" type="ORF">MML48_8g00007056</name>
</gene>
<comment type="caution">
    <text evidence="1">The sequence shown here is derived from an EMBL/GenBank/DDBJ whole genome shotgun (WGS) entry which is preliminary data.</text>
</comment>
<sequence>MSNKYEDLVKSTRKVFNTGKTKTLEFRLTQLKALLKLYEDNTQLMIDTLKIDLGKSKQESITGEVNVLKNDVRNLIYNLREYMKPEKPSKDVANVFDGVYIIREPYGVVLSSSNLITESNTAIGGATDESNLFIEPTILINIKADDPIMQHEIFGPILPIINVENYQDAIDFINSREKPLALYVFSKKKDVINAFLTDVSSGGVVINDTLMHFLTDSLPFGGVVSTNMKTPGEIVHSARIAFQSGRTKSLEFREKQLRNLLRMYEENEQEMLDALKKI</sequence>
<dbReference type="EMBL" id="CM043022">
    <property type="protein sequence ID" value="KAI4456559.1"/>
    <property type="molecule type" value="Genomic_DNA"/>
</dbReference>
<evidence type="ECO:0000313" key="2">
    <source>
        <dbReference type="Proteomes" id="UP001056778"/>
    </source>
</evidence>
<accession>A0ACB9SRC9</accession>
<reference evidence="1" key="1">
    <citation type="submission" date="2022-04" db="EMBL/GenBank/DDBJ databases">
        <title>Chromosome-scale genome assembly of Holotrichia oblita Faldermann.</title>
        <authorList>
            <person name="Rongchong L."/>
        </authorList>
    </citation>
    <scope>NUCLEOTIDE SEQUENCE</scope>
    <source>
        <strain evidence="1">81SQS9</strain>
    </source>
</reference>
<dbReference type="Proteomes" id="UP001056778">
    <property type="component" value="Chromosome 8"/>
</dbReference>
<name>A0ACB9SRC9_HOLOL</name>
<proteinExistence type="predicted"/>
<organism evidence="1 2">
    <name type="scientific">Holotrichia oblita</name>
    <name type="common">Chafer beetle</name>
    <dbReference type="NCBI Taxonomy" id="644536"/>
    <lineage>
        <taxon>Eukaryota</taxon>
        <taxon>Metazoa</taxon>
        <taxon>Ecdysozoa</taxon>
        <taxon>Arthropoda</taxon>
        <taxon>Hexapoda</taxon>
        <taxon>Insecta</taxon>
        <taxon>Pterygota</taxon>
        <taxon>Neoptera</taxon>
        <taxon>Endopterygota</taxon>
        <taxon>Coleoptera</taxon>
        <taxon>Polyphaga</taxon>
        <taxon>Scarabaeiformia</taxon>
        <taxon>Scarabaeidae</taxon>
        <taxon>Melolonthinae</taxon>
        <taxon>Holotrichia</taxon>
    </lineage>
</organism>
<protein>
    <submittedName>
        <fullName evidence="1">Aldehyde dehydrogenase</fullName>
    </submittedName>
</protein>
<evidence type="ECO:0000313" key="1">
    <source>
        <dbReference type="EMBL" id="KAI4456559.1"/>
    </source>
</evidence>